<feature type="compositionally biased region" description="Basic and acidic residues" evidence="2">
    <location>
        <begin position="14"/>
        <end position="24"/>
    </location>
</feature>
<name>A0A3M6TF69_POCDA</name>
<dbReference type="Proteomes" id="UP000275408">
    <property type="component" value="Unassembled WGS sequence"/>
</dbReference>
<feature type="compositionally biased region" description="Low complexity" evidence="2">
    <location>
        <begin position="249"/>
        <end position="265"/>
    </location>
</feature>
<dbReference type="PROSITE" id="PS50106">
    <property type="entry name" value="PDZ"/>
    <property type="match status" value="1"/>
</dbReference>
<dbReference type="Pfam" id="PF25083">
    <property type="entry name" value="GIPC1_GH1"/>
    <property type="match status" value="1"/>
</dbReference>
<dbReference type="InterPro" id="IPR055349">
    <property type="entry name" value="GH2_GIPC"/>
</dbReference>
<feature type="region of interest" description="Disordered" evidence="2">
    <location>
        <begin position="246"/>
        <end position="277"/>
    </location>
</feature>
<dbReference type="SMART" id="SM00228">
    <property type="entry name" value="PDZ"/>
    <property type="match status" value="1"/>
</dbReference>
<dbReference type="Gene3D" id="2.30.42.10">
    <property type="match status" value="1"/>
</dbReference>
<accession>A0A3M6TF69</accession>
<feature type="domain" description="PDZ" evidence="3">
    <location>
        <begin position="156"/>
        <end position="223"/>
    </location>
</feature>
<dbReference type="OMA" id="VGWRHYE"/>
<comment type="caution">
    <text evidence="4">The sequence shown here is derived from an EMBL/GenBank/DDBJ whole genome shotgun (WGS) entry which is preliminary data.</text>
</comment>
<feature type="compositionally biased region" description="Polar residues" evidence="2">
    <location>
        <begin position="26"/>
        <end position="42"/>
    </location>
</feature>
<proteinExistence type="inferred from homology"/>
<dbReference type="Pfam" id="PF00595">
    <property type="entry name" value="PDZ"/>
    <property type="match status" value="1"/>
</dbReference>
<dbReference type="PANTHER" id="PTHR12259">
    <property type="entry name" value="RGS-GAIP INTERACTING PROTEIN GIPC"/>
    <property type="match status" value="1"/>
</dbReference>
<dbReference type="PANTHER" id="PTHR12259:SF1">
    <property type="entry name" value="GH21964P"/>
    <property type="match status" value="1"/>
</dbReference>
<dbReference type="CDD" id="cd06707">
    <property type="entry name" value="PDZ_GIPC"/>
    <property type="match status" value="1"/>
</dbReference>
<evidence type="ECO:0000256" key="1">
    <source>
        <dbReference type="ARBA" id="ARBA00009011"/>
    </source>
</evidence>
<dbReference type="AlphaFoldDB" id="A0A3M6TF69"/>
<dbReference type="STRING" id="46731.A0A3M6TF69"/>
<sequence>MMPLFKKGGANISDSRKTDGDKKLSNNRSGSAGTENTSQMHPSVQIPEPPRSSKSNDMASRTPHPPRTDSGPSPPIPPPKFVFYCQLAHGSATGKVEGFTNVKELYQKIAEVFKMQSKEILFCTLNTYRIDMERLLGGQIGLDDFIFAHVKGQCKTVTVLKTSPALGLTITDNGAGCAFIKRIKEGSIADGVAQICIGDHIEAINNTTVVGTRHYDVARMLRELPVGEEIIFQLIEPVRSFEGIGPRTGSRGASSSSAANAVGSGKTTLRLRSKGPPVVETEEAPAWELKAAQRIDDLLESFIGIRDPDLAETLVLKSKTVSNPSDFAMAVDEEFADFQFPDDFIFDIWGAVSDGRSGRL</sequence>
<evidence type="ECO:0000313" key="5">
    <source>
        <dbReference type="Proteomes" id="UP000275408"/>
    </source>
</evidence>
<dbReference type="EMBL" id="RCHS01003690">
    <property type="protein sequence ID" value="RMX40033.1"/>
    <property type="molecule type" value="Genomic_DNA"/>
</dbReference>
<evidence type="ECO:0000313" key="4">
    <source>
        <dbReference type="EMBL" id="RMX40033.1"/>
    </source>
</evidence>
<gene>
    <name evidence="4" type="ORF">pdam_00018023</name>
</gene>
<reference evidence="4 5" key="1">
    <citation type="journal article" date="2018" name="Sci. Rep.">
        <title>Comparative analysis of the Pocillopora damicornis genome highlights role of immune system in coral evolution.</title>
        <authorList>
            <person name="Cunning R."/>
            <person name="Bay R.A."/>
            <person name="Gillette P."/>
            <person name="Baker A.C."/>
            <person name="Traylor-Knowles N."/>
        </authorList>
    </citation>
    <scope>NUCLEOTIDE SEQUENCE [LARGE SCALE GENOMIC DNA]</scope>
    <source>
        <strain evidence="4">RSMAS</strain>
        <tissue evidence="4">Whole animal</tissue>
    </source>
</reference>
<dbReference type="CDD" id="cd21180">
    <property type="entry name" value="GH2_GIPC"/>
    <property type="match status" value="1"/>
</dbReference>
<dbReference type="Pfam" id="PF25082">
    <property type="entry name" value="GIPC1_GH2"/>
    <property type="match status" value="1"/>
</dbReference>
<organism evidence="4 5">
    <name type="scientific">Pocillopora damicornis</name>
    <name type="common">Cauliflower coral</name>
    <name type="synonym">Millepora damicornis</name>
    <dbReference type="NCBI Taxonomy" id="46731"/>
    <lineage>
        <taxon>Eukaryota</taxon>
        <taxon>Metazoa</taxon>
        <taxon>Cnidaria</taxon>
        <taxon>Anthozoa</taxon>
        <taxon>Hexacorallia</taxon>
        <taxon>Scleractinia</taxon>
        <taxon>Astrocoeniina</taxon>
        <taxon>Pocilloporidae</taxon>
        <taxon>Pocillopora</taxon>
    </lineage>
</organism>
<evidence type="ECO:0000259" key="3">
    <source>
        <dbReference type="PROSITE" id="PS50106"/>
    </source>
</evidence>
<dbReference type="SUPFAM" id="SSF50156">
    <property type="entry name" value="PDZ domain-like"/>
    <property type="match status" value="1"/>
</dbReference>
<dbReference type="FunFam" id="2.30.42.10:FF:000097">
    <property type="entry name" value="PDZ domain-containing protein GIPC1 isoform 1"/>
    <property type="match status" value="1"/>
</dbReference>
<dbReference type="InterPro" id="IPR036034">
    <property type="entry name" value="PDZ_sf"/>
</dbReference>
<comment type="similarity">
    <text evidence="1">Belongs to the GIPC family.</text>
</comment>
<protein>
    <recommendedName>
        <fullName evidence="3">PDZ domain-containing protein</fullName>
    </recommendedName>
</protein>
<evidence type="ECO:0000256" key="2">
    <source>
        <dbReference type="SAM" id="MobiDB-lite"/>
    </source>
</evidence>
<dbReference type="InterPro" id="IPR017379">
    <property type="entry name" value="GIPC1/2/3"/>
</dbReference>
<dbReference type="OrthoDB" id="6509831at2759"/>
<dbReference type="InterPro" id="IPR056814">
    <property type="entry name" value="GIPC1-3_GH1"/>
</dbReference>
<dbReference type="InterPro" id="IPR001478">
    <property type="entry name" value="PDZ"/>
</dbReference>
<keyword evidence="5" id="KW-1185">Reference proteome</keyword>
<feature type="region of interest" description="Disordered" evidence="2">
    <location>
        <begin position="1"/>
        <end position="75"/>
    </location>
</feature>